<dbReference type="InterPro" id="IPR001128">
    <property type="entry name" value="Cyt_P450"/>
</dbReference>
<dbReference type="Gene3D" id="1.10.630.10">
    <property type="entry name" value="Cytochrome P450"/>
    <property type="match status" value="1"/>
</dbReference>
<keyword evidence="11" id="KW-0472">Membrane</keyword>
<evidence type="ECO:0000313" key="14">
    <source>
        <dbReference type="EMBL" id="KAK7382229.1"/>
    </source>
</evidence>
<evidence type="ECO:0000256" key="11">
    <source>
        <dbReference type="ARBA" id="ARBA00023136"/>
    </source>
</evidence>
<comment type="similarity">
    <text evidence="3 13">Belongs to the cytochrome P450 family.</text>
</comment>
<dbReference type="PRINTS" id="PR00463">
    <property type="entry name" value="EP450I"/>
</dbReference>
<dbReference type="GO" id="GO:0005506">
    <property type="term" value="F:iron ion binding"/>
    <property type="evidence" value="ECO:0007669"/>
    <property type="project" value="InterPro"/>
</dbReference>
<evidence type="ECO:0000256" key="5">
    <source>
        <dbReference type="ARBA" id="ARBA00022692"/>
    </source>
</evidence>
<dbReference type="Pfam" id="PF00067">
    <property type="entry name" value="p450"/>
    <property type="match status" value="1"/>
</dbReference>
<evidence type="ECO:0000256" key="9">
    <source>
        <dbReference type="ARBA" id="ARBA00023004"/>
    </source>
</evidence>
<dbReference type="SUPFAM" id="SSF48264">
    <property type="entry name" value="Cytochrome P450"/>
    <property type="match status" value="1"/>
</dbReference>
<comment type="caution">
    <text evidence="14">The sequence shown here is derived from an EMBL/GenBank/DDBJ whole genome shotgun (WGS) entry which is preliminary data.</text>
</comment>
<name>A0AAN9NZF7_PHACN</name>
<dbReference type="InterPro" id="IPR002401">
    <property type="entry name" value="Cyt_P450_E_grp-I"/>
</dbReference>
<dbReference type="PRINTS" id="PR00385">
    <property type="entry name" value="P450"/>
</dbReference>
<gene>
    <name evidence="14" type="ORF">VNO80_01007</name>
</gene>
<keyword evidence="10 13" id="KW-0503">Monooxygenase</keyword>
<keyword evidence="9 12" id="KW-0408">Iron</keyword>
<dbReference type="AlphaFoldDB" id="A0AAN9NZF7"/>
<evidence type="ECO:0000256" key="1">
    <source>
        <dbReference type="ARBA" id="ARBA00001971"/>
    </source>
</evidence>
<keyword evidence="5" id="KW-0812">Transmembrane</keyword>
<dbReference type="CDD" id="cd11072">
    <property type="entry name" value="CYP71-like"/>
    <property type="match status" value="1"/>
</dbReference>
<dbReference type="PROSITE" id="PS00086">
    <property type="entry name" value="CYTOCHROME_P450"/>
    <property type="match status" value="1"/>
</dbReference>
<keyword evidence="8 13" id="KW-0560">Oxidoreductase</keyword>
<comment type="subcellular location">
    <subcellularLocation>
        <location evidence="2">Membrane</location>
        <topology evidence="2">Single-pass membrane protein</topology>
    </subcellularLocation>
</comment>
<proteinExistence type="inferred from homology"/>
<evidence type="ECO:0000256" key="12">
    <source>
        <dbReference type="PIRSR" id="PIRSR602401-1"/>
    </source>
</evidence>
<evidence type="ECO:0000256" key="2">
    <source>
        <dbReference type="ARBA" id="ARBA00004167"/>
    </source>
</evidence>
<comment type="cofactor">
    <cofactor evidence="1 12">
        <name>heme</name>
        <dbReference type="ChEBI" id="CHEBI:30413"/>
    </cofactor>
</comment>
<dbReference type="GO" id="GO:0004497">
    <property type="term" value="F:monooxygenase activity"/>
    <property type="evidence" value="ECO:0007669"/>
    <property type="project" value="UniProtKB-KW"/>
</dbReference>
<dbReference type="PANTHER" id="PTHR47955">
    <property type="entry name" value="CYTOCHROME P450 FAMILY 71 PROTEIN"/>
    <property type="match status" value="1"/>
</dbReference>
<dbReference type="InterPro" id="IPR017972">
    <property type="entry name" value="Cyt_P450_CS"/>
</dbReference>
<evidence type="ECO:0000256" key="6">
    <source>
        <dbReference type="ARBA" id="ARBA00022723"/>
    </source>
</evidence>
<evidence type="ECO:0000313" key="15">
    <source>
        <dbReference type="Proteomes" id="UP001374584"/>
    </source>
</evidence>
<protein>
    <recommendedName>
        <fullName evidence="16">Cytochrome P450</fullName>
    </recommendedName>
</protein>
<evidence type="ECO:0000256" key="3">
    <source>
        <dbReference type="ARBA" id="ARBA00010617"/>
    </source>
</evidence>
<dbReference type="Proteomes" id="UP001374584">
    <property type="component" value="Unassembled WGS sequence"/>
</dbReference>
<dbReference type="InterPro" id="IPR036396">
    <property type="entry name" value="Cyt_P450_sf"/>
</dbReference>
<keyword evidence="15" id="KW-1185">Reference proteome</keyword>
<evidence type="ECO:0000256" key="13">
    <source>
        <dbReference type="RuleBase" id="RU000461"/>
    </source>
</evidence>
<dbReference type="FunFam" id="1.10.630.10:FF:000011">
    <property type="entry name" value="Cytochrome P450 83B1"/>
    <property type="match status" value="1"/>
</dbReference>
<organism evidence="14 15">
    <name type="scientific">Phaseolus coccineus</name>
    <name type="common">Scarlet runner bean</name>
    <name type="synonym">Phaseolus multiflorus</name>
    <dbReference type="NCBI Taxonomy" id="3886"/>
    <lineage>
        <taxon>Eukaryota</taxon>
        <taxon>Viridiplantae</taxon>
        <taxon>Streptophyta</taxon>
        <taxon>Embryophyta</taxon>
        <taxon>Tracheophyta</taxon>
        <taxon>Spermatophyta</taxon>
        <taxon>Magnoliopsida</taxon>
        <taxon>eudicotyledons</taxon>
        <taxon>Gunneridae</taxon>
        <taxon>Pentapetalae</taxon>
        <taxon>rosids</taxon>
        <taxon>fabids</taxon>
        <taxon>Fabales</taxon>
        <taxon>Fabaceae</taxon>
        <taxon>Papilionoideae</taxon>
        <taxon>50 kb inversion clade</taxon>
        <taxon>NPAAA clade</taxon>
        <taxon>indigoferoid/millettioid clade</taxon>
        <taxon>Phaseoleae</taxon>
        <taxon>Phaseolus</taxon>
    </lineage>
</organism>
<keyword evidence="7" id="KW-1133">Transmembrane helix</keyword>
<feature type="binding site" description="axial binding residue" evidence="12">
    <location>
        <position position="438"/>
    </location>
    <ligand>
        <name>heme</name>
        <dbReference type="ChEBI" id="CHEBI:30413"/>
    </ligand>
    <ligandPart>
        <name>Fe</name>
        <dbReference type="ChEBI" id="CHEBI:18248"/>
    </ligandPart>
</feature>
<dbReference type="EMBL" id="JAYMYR010000001">
    <property type="protein sequence ID" value="KAK7382229.1"/>
    <property type="molecule type" value="Genomic_DNA"/>
</dbReference>
<evidence type="ECO:0000256" key="4">
    <source>
        <dbReference type="ARBA" id="ARBA00022617"/>
    </source>
</evidence>
<dbReference type="PANTHER" id="PTHR47955:SF22">
    <property type="entry name" value="CYTOCHROME P450 83B1-LIKE"/>
    <property type="match status" value="1"/>
</dbReference>
<evidence type="ECO:0000256" key="10">
    <source>
        <dbReference type="ARBA" id="ARBA00023033"/>
    </source>
</evidence>
<sequence>MFSGLLLTFCLTFPVFLLFFFQYRTTFKSPPFPPGPRGLPIVGNLHQLDSSSLHIQLWQLSKKYGPLFSLRLGLRQAIVVSSPKVAQEVMKDHDLECCERPKLLAQQKLSYNGLDMAFSPYNRYWREIRKICVMHVFSSKRVSCLSSIRHYEVKQMIQKLSRHASTSEITNLNQVLTSLSSSFICRIALGRRYEEEGTEMFQRLFRETEAMMGILFVSDYIPFMGWVDKLRGLHARLERNFKDMDKFYQEVIDEHTDSNNKTAEEDLVDVLLQLKKANSLSMDLTNDSIKAVLMNILVGATDTTAVTAVSAMTSLLKHPRVMKKVQEEIRSLSGKKPFLDEDDVQKFPYLQAVIKETLRLHLPAPLLIPRESSKKCMIDGYEIPAKTIIYVNAWAIHRDPEAWEDAEEFKPESFLNITIDLRGQDFCFIPFGAGRKICPGMHMAFAALDVILANLLYSFDWELPDGMKSEDIDTEVLPGLTMHKKNPLCVLAKCQM</sequence>
<accession>A0AAN9NZF7</accession>
<dbReference type="GO" id="GO:0016705">
    <property type="term" value="F:oxidoreductase activity, acting on paired donors, with incorporation or reduction of molecular oxygen"/>
    <property type="evidence" value="ECO:0007669"/>
    <property type="project" value="InterPro"/>
</dbReference>
<evidence type="ECO:0000256" key="8">
    <source>
        <dbReference type="ARBA" id="ARBA00023002"/>
    </source>
</evidence>
<keyword evidence="6 12" id="KW-0479">Metal-binding</keyword>
<evidence type="ECO:0000256" key="7">
    <source>
        <dbReference type="ARBA" id="ARBA00022989"/>
    </source>
</evidence>
<evidence type="ECO:0008006" key="16">
    <source>
        <dbReference type="Google" id="ProtNLM"/>
    </source>
</evidence>
<reference evidence="14 15" key="1">
    <citation type="submission" date="2024-01" db="EMBL/GenBank/DDBJ databases">
        <title>The genomes of 5 underutilized Papilionoideae crops provide insights into root nodulation and disease resistanc.</title>
        <authorList>
            <person name="Jiang F."/>
        </authorList>
    </citation>
    <scope>NUCLEOTIDE SEQUENCE [LARGE SCALE GENOMIC DNA]</scope>
    <source>
        <strain evidence="14">JINMINGXINNONG_FW02</strain>
        <tissue evidence="14">Leaves</tissue>
    </source>
</reference>
<dbReference type="GO" id="GO:0016020">
    <property type="term" value="C:membrane"/>
    <property type="evidence" value="ECO:0007669"/>
    <property type="project" value="UniProtKB-SubCell"/>
</dbReference>
<dbReference type="GO" id="GO:0020037">
    <property type="term" value="F:heme binding"/>
    <property type="evidence" value="ECO:0007669"/>
    <property type="project" value="InterPro"/>
</dbReference>
<keyword evidence="4 12" id="KW-0349">Heme</keyword>